<name>A0ABP7D4R9_9MICC</name>
<evidence type="ECO:0000313" key="2">
    <source>
        <dbReference type="Proteomes" id="UP001501536"/>
    </source>
</evidence>
<dbReference type="Proteomes" id="UP001501536">
    <property type="component" value="Unassembled WGS sequence"/>
</dbReference>
<gene>
    <name evidence="1" type="ORF">GCM10022377_10400</name>
</gene>
<dbReference type="RefSeq" id="WP_344880908.1">
    <property type="nucleotide sequence ID" value="NZ_BAABCJ010000001.1"/>
</dbReference>
<evidence type="ECO:0000313" key="1">
    <source>
        <dbReference type="EMBL" id="GAA3699320.1"/>
    </source>
</evidence>
<proteinExistence type="predicted"/>
<organism evidence="1 2">
    <name type="scientific">Zhihengliuella alba</name>
    <dbReference type="NCBI Taxonomy" id="547018"/>
    <lineage>
        <taxon>Bacteria</taxon>
        <taxon>Bacillati</taxon>
        <taxon>Actinomycetota</taxon>
        <taxon>Actinomycetes</taxon>
        <taxon>Micrococcales</taxon>
        <taxon>Micrococcaceae</taxon>
        <taxon>Zhihengliuella</taxon>
    </lineage>
</organism>
<accession>A0ABP7D4R9</accession>
<protein>
    <submittedName>
        <fullName evidence="1">Uncharacterized protein</fullName>
    </submittedName>
</protein>
<reference evidence="2" key="1">
    <citation type="journal article" date="2019" name="Int. J. Syst. Evol. Microbiol.">
        <title>The Global Catalogue of Microorganisms (GCM) 10K type strain sequencing project: providing services to taxonomists for standard genome sequencing and annotation.</title>
        <authorList>
            <consortium name="The Broad Institute Genomics Platform"/>
            <consortium name="The Broad Institute Genome Sequencing Center for Infectious Disease"/>
            <person name="Wu L."/>
            <person name="Ma J."/>
        </authorList>
    </citation>
    <scope>NUCLEOTIDE SEQUENCE [LARGE SCALE GENOMIC DNA]</scope>
    <source>
        <strain evidence="2">JCM 16961</strain>
    </source>
</reference>
<dbReference type="Pfam" id="PF10049">
    <property type="entry name" value="DUF2283"/>
    <property type="match status" value="1"/>
</dbReference>
<keyword evidence="2" id="KW-1185">Reference proteome</keyword>
<dbReference type="InterPro" id="IPR019270">
    <property type="entry name" value="DUF2283"/>
</dbReference>
<sequence length="111" mass="12376">MTDSTYFDEALKVGYAHIADRAVKKTIEYTSTLLVDVDENDEPVGIEVLGPISAHHVYDMGQRYGWTQNALERVDEAVAQLRQLMSVRTESSGDGIFNRATSWTDPRALAV</sequence>
<comment type="caution">
    <text evidence="1">The sequence shown here is derived from an EMBL/GenBank/DDBJ whole genome shotgun (WGS) entry which is preliminary data.</text>
</comment>
<dbReference type="EMBL" id="BAABCJ010000001">
    <property type="protein sequence ID" value="GAA3699320.1"/>
    <property type="molecule type" value="Genomic_DNA"/>
</dbReference>